<dbReference type="PROSITE" id="PS51257">
    <property type="entry name" value="PROKAR_LIPOPROTEIN"/>
    <property type="match status" value="1"/>
</dbReference>
<name>R9XLP4_9VIRU</name>
<dbReference type="KEGG" id="vg:41332439"/>
<gene>
    <name evidence="1" type="primary">ep2-1</name>
    <name evidence="1" type="ORF">CsmBV13.1</name>
</gene>
<reference evidence="1" key="1">
    <citation type="submission" date="2013-06" db="EMBL/GenBank/DDBJ databases">
        <title>Bracovirus Evolution: Comparative Genomics of Multiple Viral and Proviral Genomes.</title>
        <authorList>
            <person name="Desjardins C.A."/>
            <person name="Gundersen-Rindal D.E."/>
            <person name="Hostetler J.B."/>
            <person name="Tallon L.J."/>
            <person name="Utterback T.R."/>
            <person name="Fuester R.W."/>
            <person name="Schatz M.C."/>
            <person name="Pedroni M.J."/>
            <person name="Fadrosh D.W."/>
            <person name="Haas B.J."/>
            <person name="Toms B.S."/>
            <person name="Chen D."/>
            <person name="Nene V."/>
        </authorList>
    </citation>
    <scope>NUCLEOTIDE SEQUENCE</scope>
</reference>
<dbReference type="EMBL" id="EF710642">
    <property type="protein sequence ID" value="AGO14483.1"/>
    <property type="molecule type" value="Genomic_DNA"/>
</dbReference>
<sequence>MLFTKAALVLLVAVLGVSCVDHKSLNANPHPGSASTIPQNLYNDNIRYPEAVQPFNGQEDGQRRAAPKPQVTFGSVTIQKDNTYAATPDSSNYYGSIIKVDCVPGSMTSSSHTPTSSDSKITKVPETTVDEDPKVILRQNHLEVINAIAVLKNDLDSLKQDLYVLKMFSLAIKRDLERAINISN</sequence>
<accession>R9XLP4</accession>
<protein>
    <submittedName>
        <fullName evidence="1">EP2-1</fullName>
    </submittedName>
</protein>
<organism evidence="1">
    <name type="scientific">Bracoviriform facetosae</name>
    <dbReference type="NCBI Taxonomy" id="2083300"/>
    <lineage>
        <taxon>Viruses</taxon>
        <taxon>Viruses incertae sedis</taxon>
        <taxon>Polydnaviriformidae</taxon>
        <taxon>Bracoviriform</taxon>
    </lineage>
</organism>
<evidence type="ECO:0000313" key="1">
    <source>
        <dbReference type="EMBL" id="AGO14483.1"/>
    </source>
</evidence>
<proteinExistence type="predicted"/>
<dbReference type="RefSeq" id="YP_009665829.1">
    <property type="nucleotide sequence ID" value="NC_043313.1"/>
</dbReference>
<dbReference type="GeneID" id="41332439"/>